<accession>A0A9X3IYG0</accession>
<dbReference type="EMBL" id="JAPNKE010000002">
    <property type="protein sequence ID" value="MCY1008441.1"/>
    <property type="molecule type" value="Genomic_DNA"/>
</dbReference>
<evidence type="ECO:0000313" key="2">
    <source>
        <dbReference type="Proteomes" id="UP001150924"/>
    </source>
</evidence>
<comment type="caution">
    <text evidence="1">The sequence shown here is derived from an EMBL/GenBank/DDBJ whole genome shotgun (WGS) entry which is preliminary data.</text>
</comment>
<name>A0A9X3IYG0_9BACT</name>
<sequence>MLDPVLVEDALTHKKALPDDLFENAEPLGKDKLPTFALERLGDAPVAQVH</sequence>
<reference evidence="1" key="1">
    <citation type="submission" date="2022-11" db="EMBL/GenBank/DDBJ databases">
        <title>Minimal conservation of predation-associated metabolite biosynthetic gene clusters underscores biosynthetic potential of Myxococcota including descriptions for ten novel species: Archangium lansinium sp. nov., Myxococcus landrumus sp. nov., Nannocystis bai.</title>
        <authorList>
            <person name="Ahearne A."/>
            <person name="Stevens C."/>
            <person name="Phillips K."/>
        </authorList>
    </citation>
    <scope>NUCLEOTIDE SEQUENCE</scope>
    <source>
        <strain evidence="1">Na p29</strain>
    </source>
</reference>
<dbReference type="AlphaFoldDB" id="A0A9X3IYG0"/>
<evidence type="ECO:0000313" key="1">
    <source>
        <dbReference type="EMBL" id="MCY1008441.1"/>
    </source>
</evidence>
<protein>
    <submittedName>
        <fullName evidence="1">Uncharacterized protein</fullName>
    </submittedName>
</protein>
<organism evidence="1 2">
    <name type="scientific">Nannocystis pusilla</name>
    <dbReference type="NCBI Taxonomy" id="889268"/>
    <lineage>
        <taxon>Bacteria</taxon>
        <taxon>Pseudomonadati</taxon>
        <taxon>Myxococcota</taxon>
        <taxon>Polyangia</taxon>
        <taxon>Nannocystales</taxon>
        <taxon>Nannocystaceae</taxon>
        <taxon>Nannocystis</taxon>
    </lineage>
</organism>
<proteinExistence type="predicted"/>
<keyword evidence="2" id="KW-1185">Reference proteome</keyword>
<dbReference type="Proteomes" id="UP001150924">
    <property type="component" value="Unassembled WGS sequence"/>
</dbReference>
<gene>
    <name evidence="1" type="ORF">OV079_23365</name>
</gene>
<dbReference type="RefSeq" id="WP_267771072.1">
    <property type="nucleotide sequence ID" value="NZ_JAPNKE010000002.1"/>
</dbReference>